<keyword evidence="1" id="KW-1133">Transmembrane helix</keyword>
<dbReference type="EMBL" id="NEXE01000274">
    <property type="protein sequence ID" value="PSN84772.1"/>
    <property type="molecule type" value="Genomic_DNA"/>
</dbReference>
<feature type="transmembrane region" description="Helical" evidence="1">
    <location>
        <begin position="7"/>
        <end position="33"/>
    </location>
</feature>
<name>A0A2R6AEH0_9ARCH</name>
<dbReference type="AlphaFoldDB" id="A0A2R6AEH0"/>
<proteinExistence type="predicted"/>
<gene>
    <name evidence="2" type="ORF">B9Q03_12910</name>
</gene>
<accession>A0A2R6AEH0</accession>
<keyword evidence="1" id="KW-0472">Membrane</keyword>
<reference evidence="2 3" key="1">
    <citation type="submission" date="2017-04" db="EMBL/GenBank/DDBJ databases">
        <title>Novel microbial lineages endemic to geothermal iron-oxide mats fill important gaps in the evolutionary history of Archaea.</title>
        <authorList>
            <person name="Jay Z.J."/>
            <person name="Beam J.P."/>
            <person name="Dlakic M."/>
            <person name="Rusch D.B."/>
            <person name="Kozubal M.A."/>
            <person name="Inskeep W.P."/>
        </authorList>
    </citation>
    <scope>NUCLEOTIDE SEQUENCE [LARGE SCALE GENOMIC DNA]</scope>
    <source>
        <strain evidence="2">OSP_D</strain>
    </source>
</reference>
<evidence type="ECO:0000313" key="3">
    <source>
        <dbReference type="Proteomes" id="UP000240322"/>
    </source>
</evidence>
<comment type="caution">
    <text evidence="2">The sequence shown here is derived from an EMBL/GenBank/DDBJ whole genome shotgun (WGS) entry which is preliminary data.</text>
</comment>
<evidence type="ECO:0000256" key="1">
    <source>
        <dbReference type="SAM" id="Phobius"/>
    </source>
</evidence>
<feature type="non-terminal residue" evidence="2">
    <location>
        <position position="64"/>
    </location>
</feature>
<evidence type="ECO:0000313" key="2">
    <source>
        <dbReference type="EMBL" id="PSN84772.1"/>
    </source>
</evidence>
<dbReference type="Proteomes" id="UP000240322">
    <property type="component" value="Unassembled WGS sequence"/>
</dbReference>
<sequence length="64" mass="6726">MKSWQGALIQLLASTVAAYFGYWYLLAVPAIVLGALGRGAVRSTLLGVGSLVGVGIIIYIDSRD</sequence>
<feature type="transmembrane region" description="Helical" evidence="1">
    <location>
        <begin position="39"/>
        <end position="60"/>
    </location>
</feature>
<organism evidence="2 3">
    <name type="scientific">Candidatus Marsarchaeota G2 archaeon OSP_D</name>
    <dbReference type="NCBI Taxonomy" id="1978157"/>
    <lineage>
        <taxon>Archaea</taxon>
        <taxon>Candidatus Marsarchaeota</taxon>
        <taxon>Candidatus Marsarchaeota group 2</taxon>
    </lineage>
</organism>
<protein>
    <submittedName>
        <fullName evidence="2">Uncharacterized protein</fullName>
    </submittedName>
</protein>
<keyword evidence="1" id="KW-0812">Transmembrane</keyword>